<protein>
    <recommendedName>
        <fullName evidence="1">Aminoglycoside phosphotransferase domain-containing protein</fullName>
    </recommendedName>
</protein>
<dbReference type="InterPro" id="IPR002575">
    <property type="entry name" value="Aminoglycoside_PTrfase"/>
</dbReference>
<dbReference type="AlphaFoldDB" id="A0A2T4B6V2"/>
<evidence type="ECO:0000313" key="3">
    <source>
        <dbReference type="Proteomes" id="UP000241546"/>
    </source>
</evidence>
<dbReference type="Proteomes" id="UP000241546">
    <property type="component" value="Unassembled WGS sequence"/>
</dbReference>
<dbReference type="Gene3D" id="3.30.200.20">
    <property type="entry name" value="Phosphorylase Kinase, domain 1"/>
    <property type="match status" value="1"/>
</dbReference>
<accession>A0A2T4B6V2</accession>
<keyword evidence="3" id="KW-1185">Reference proteome</keyword>
<dbReference type="EMBL" id="KZ680216">
    <property type="protein sequence ID" value="PTB64959.1"/>
    <property type="molecule type" value="Genomic_DNA"/>
</dbReference>
<dbReference type="GeneID" id="36599125"/>
<dbReference type="RefSeq" id="XP_024748279.1">
    <property type="nucleotide sequence ID" value="XM_024891007.1"/>
</dbReference>
<reference evidence="3" key="1">
    <citation type="submission" date="2016-07" db="EMBL/GenBank/DDBJ databases">
        <title>Multiple horizontal gene transfer events from other fungi enriched the ability of initially mycotrophic Trichoderma (Ascomycota) to feed on dead plant biomass.</title>
        <authorList>
            <consortium name="DOE Joint Genome Institute"/>
            <person name="Atanasova L."/>
            <person name="Chenthamara K."/>
            <person name="Zhang J."/>
            <person name="Grujic M."/>
            <person name="Henrissat B."/>
            <person name="Kuo A."/>
            <person name="Aerts A."/>
            <person name="Salamov A."/>
            <person name="Lipzen A."/>
            <person name="Labutti K."/>
            <person name="Barry K."/>
            <person name="Miao Y."/>
            <person name="Rahimi M.J."/>
            <person name="Shen Q."/>
            <person name="Grigoriev I.V."/>
            <person name="Kubicek C.P."/>
            <person name="Druzhinina I.S."/>
        </authorList>
    </citation>
    <scope>NUCLEOTIDE SEQUENCE [LARGE SCALE GENOMIC DNA]</scope>
    <source>
        <strain evidence="3">TUCIM 6016</strain>
    </source>
</reference>
<dbReference type="SUPFAM" id="SSF56112">
    <property type="entry name" value="Protein kinase-like (PK-like)"/>
    <property type="match status" value="1"/>
</dbReference>
<feature type="domain" description="Aminoglycoside phosphotransferase" evidence="1">
    <location>
        <begin position="56"/>
        <end position="282"/>
    </location>
</feature>
<proteinExistence type="predicted"/>
<organism evidence="2 3">
    <name type="scientific">Trichoderma citrinoviride</name>
    <dbReference type="NCBI Taxonomy" id="58853"/>
    <lineage>
        <taxon>Eukaryota</taxon>
        <taxon>Fungi</taxon>
        <taxon>Dikarya</taxon>
        <taxon>Ascomycota</taxon>
        <taxon>Pezizomycotina</taxon>
        <taxon>Sordariomycetes</taxon>
        <taxon>Hypocreomycetidae</taxon>
        <taxon>Hypocreales</taxon>
        <taxon>Hypocreaceae</taxon>
        <taxon>Trichoderma</taxon>
    </lineage>
</organism>
<dbReference type="InterPro" id="IPR011009">
    <property type="entry name" value="Kinase-like_dom_sf"/>
</dbReference>
<gene>
    <name evidence="2" type="ORF">BBK36DRAFT_1123048</name>
</gene>
<evidence type="ECO:0000259" key="1">
    <source>
        <dbReference type="Pfam" id="PF01636"/>
    </source>
</evidence>
<dbReference type="Pfam" id="PF01636">
    <property type="entry name" value="APH"/>
    <property type="match status" value="1"/>
</dbReference>
<name>A0A2T4B6V2_9HYPO</name>
<sequence>MLGRKTQQEIEGAVRRELEGTDYAVSLLEPLTGGTANFIFRARLQEPLPDGSTEVVLKHGEAYVAQHPDFRLQMVRCYIEHEGLRILSHLPPVASSKFEVGTPKLYHFNHETSTQIQEYLTNAVNLKDYALSHFHAPTSQLVKPQCLELGRDLGRWLHEFHAWSDRPGQQNLRELLAKNTDMRNIKKYINYDQLIGRVSMFPSLLEECKDVLQQIVSMATDELADEGKLSAVHGDFWTGNVLLPNAAFDDAQQVPVRVIDWEMAQLGVRAEDLGQFIAELWQLKLYKDIDAALWIISGFAEGYGKTDANFTYRVLIHVGAHLICFGSITPGWGTQEQSMDIVKEGRDVLIYAWRKDAKAFEGHDLQCLFKEASSS</sequence>
<evidence type="ECO:0000313" key="2">
    <source>
        <dbReference type="EMBL" id="PTB64959.1"/>
    </source>
</evidence>
<dbReference type="OrthoDB" id="25129at2759"/>
<dbReference type="Gene3D" id="3.90.1200.10">
    <property type="match status" value="1"/>
</dbReference>